<feature type="transmembrane region" description="Helical" evidence="7">
    <location>
        <begin position="75"/>
        <end position="94"/>
    </location>
</feature>
<evidence type="ECO:0000256" key="5">
    <source>
        <dbReference type="ARBA" id="ARBA00022989"/>
    </source>
</evidence>
<dbReference type="InterPro" id="IPR035906">
    <property type="entry name" value="MetI-like_sf"/>
</dbReference>
<dbReference type="GO" id="GO:0055085">
    <property type="term" value="P:transmembrane transport"/>
    <property type="evidence" value="ECO:0007669"/>
    <property type="project" value="InterPro"/>
</dbReference>
<keyword evidence="2 7" id="KW-0813">Transport</keyword>
<keyword evidence="5 7" id="KW-1133">Transmembrane helix</keyword>
<gene>
    <name evidence="9" type="ORF">CARG_01245</name>
</gene>
<dbReference type="SUPFAM" id="SSF161098">
    <property type="entry name" value="MetI-like"/>
    <property type="match status" value="1"/>
</dbReference>
<dbReference type="PATRIC" id="fig|1348662.3.peg.238"/>
<dbReference type="KEGG" id="caz:CARG_01245"/>
<feature type="domain" description="ABC transmembrane type-1" evidence="8">
    <location>
        <begin position="68"/>
        <end position="249"/>
    </location>
</feature>
<keyword evidence="6 7" id="KW-0472">Membrane</keyword>
<proteinExistence type="inferred from homology"/>
<dbReference type="RefSeq" id="WP_020975564.1">
    <property type="nucleotide sequence ID" value="NC_022198.1"/>
</dbReference>
<dbReference type="PANTHER" id="PTHR30151">
    <property type="entry name" value="ALKANE SULFONATE ABC TRANSPORTER-RELATED, MEMBRANE SUBUNIT"/>
    <property type="match status" value="1"/>
</dbReference>
<feature type="transmembrane region" description="Helical" evidence="7">
    <location>
        <begin position="18"/>
        <end position="39"/>
    </location>
</feature>
<evidence type="ECO:0000256" key="7">
    <source>
        <dbReference type="RuleBase" id="RU363032"/>
    </source>
</evidence>
<organism evidence="9 10">
    <name type="scientific">Corynebacterium argentoratense DSM 44202</name>
    <dbReference type="NCBI Taxonomy" id="1348662"/>
    <lineage>
        <taxon>Bacteria</taxon>
        <taxon>Bacillati</taxon>
        <taxon>Actinomycetota</taxon>
        <taxon>Actinomycetes</taxon>
        <taxon>Mycobacteriales</taxon>
        <taxon>Corynebacteriaceae</taxon>
        <taxon>Corynebacterium</taxon>
    </lineage>
</organism>
<evidence type="ECO:0000259" key="8">
    <source>
        <dbReference type="PROSITE" id="PS50928"/>
    </source>
</evidence>
<dbReference type="GeneID" id="78249120"/>
<comment type="subcellular location">
    <subcellularLocation>
        <location evidence="1 7">Cell membrane</location>
        <topology evidence="1 7">Multi-pass membrane protein</topology>
    </subcellularLocation>
</comment>
<evidence type="ECO:0000313" key="9">
    <source>
        <dbReference type="EMBL" id="AGU14438.1"/>
    </source>
</evidence>
<dbReference type="eggNOG" id="COG0600">
    <property type="taxonomic scope" value="Bacteria"/>
</dbReference>
<dbReference type="OrthoDB" id="7274389at2"/>
<dbReference type="GO" id="GO:0005886">
    <property type="term" value="C:plasma membrane"/>
    <property type="evidence" value="ECO:0007669"/>
    <property type="project" value="UniProtKB-SubCell"/>
</dbReference>
<dbReference type="AlphaFoldDB" id="U3GVE2"/>
<accession>U3GVE2</accession>
<keyword evidence="10" id="KW-1185">Reference proteome</keyword>
<dbReference type="STRING" id="1348662.CARG_01245"/>
<evidence type="ECO:0000256" key="1">
    <source>
        <dbReference type="ARBA" id="ARBA00004651"/>
    </source>
</evidence>
<evidence type="ECO:0000256" key="3">
    <source>
        <dbReference type="ARBA" id="ARBA00022475"/>
    </source>
</evidence>
<dbReference type="CDD" id="cd06261">
    <property type="entry name" value="TM_PBP2"/>
    <property type="match status" value="1"/>
</dbReference>
<feature type="transmembrane region" description="Helical" evidence="7">
    <location>
        <begin position="132"/>
        <end position="153"/>
    </location>
</feature>
<feature type="transmembrane region" description="Helical" evidence="7">
    <location>
        <begin position="229"/>
        <end position="251"/>
    </location>
</feature>
<dbReference type="Proteomes" id="UP000016943">
    <property type="component" value="Chromosome"/>
</dbReference>
<dbReference type="EMBL" id="CP006365">
    <property type="protein sequence ID" value="AGU14438.1"/>
    <property type="molecule type" value="Genomic_DNA"/>
</dbReference>
<protein>
    <recommendedName>
        <fullName evidence="8">ABC transmembrane type-1 domain-containing protein</fullName>
    </recommendedName>
</protein>
<keyword evidence="3" id="KW-1003">Cell membrane</keyword>
<dbReference type="PROSITE" id="PS50928">
    <property type="entry name" value="ABC_TM1"/>
    <property type="match status" value="1"/>
</dbReference>
<name>U3GVE2_9CORY</name>
<evidence type="ECO:0000256" key="4">
    <source>
        <dbReference type="ARBA" id="ARBA00022692"/>
    </source>
</evidence>
<dbReference type="PANTHER" id="PTHR30151:SF20">
    <property type="entry name" value="ABC TRANSPORTER PERMEASE PROTEIN HI_0355-RELATED"/>
    <property type="match status" value="1"/>
</dbReference>
<feature type="transmembrane region" description="Helical" evidence="7">
    <location>
        <begin position="182"/>
        <end position="209"/>
    </location>
</feature>
<evidence type="ECO:0000256" key="2">
    <source>
        <dbReference type="ARBA" id="ARBA00022448"/>
    </source>
</evidence>
<evidence type="ECO:0000256" key="6">
    <source>
        <dbReference type="ARBA" id="ARBA00023136"/>
    </source>
</evidence>
<dbReference type="Pfam" id="PF00528">
    <property type="entry name" value="BPD_transp_1"/>
    <property type="match status" value="1"/>
</dbReference>
<reference evidence="9 10" key="1">
    <citation type="journal article" date="2013" name="Genome Announc.">
        <title>Whole-Genome Sequence of the Clinical Strain Corynebacterium argentoratense DSM 44202, Isolated from a Human Throat Specimen.</title>
        <authorList>
            <person name="Bomholt C."/>
            <person name="Glaub A."/>
            <person name="Gravermann K."/>
            <person name="Albersmeier A."/>
            <person name="Brinkrolf K."/>
            <person name="Ruckert C."/>
            <person name="Tauch A."/>
        </authorList>
    </citation>
    <scope>NUCLEOTIDE SEQUENCE [LARGE SCALE GENOMIC DNA]</scope>
    <source>
        <strain evidence="9">DSM 44202</strain>
    </source>
</reference>
<dbReference type="HOGENOM" id="CLU_046113_2_3_11"/>
<sequence length="265" mass="27421">MLSTGINQVSRRNDPARAFAVVGGVTVLLVAWFLTAAALHNPALLPSPVSVAARLVRDSHNPLFWHAFGSTVTEASLGCLLGVVAALPLAYVIYKSWVLDAAFGPIIAVSQAIPSVAVAPLLVIWIGYGTFAIAVLCSLIVFFPILVTAVLGLKSLPRDVIEAARLDGAHGVSLLRHIEAPLALPALLAGLRTGVTLSVIGAVVGEFVMGGSGLGSRLSLQSAAADMTGLFATVTVLCLMAALAFQTIALVERTNPIMRALAQGK</sequence>
<keyword evidence="4 7" id="KW-0812">Transmembrane</keyword>
<dbReference type="Gene3D" id="1.10.3720.10">
    <property type="entry name" value="MetI-like"/>
    <property type="match status" value="1"/>
</dbReference>
<comment type="similarity">
    <text evidence="7">Belongs to the binding-protein-dependent transport system permease family.</text>
</comment>
<dbReference type="InterPro" id="IPR000515">
    <property type="entry name" value="MetI-like"/>
</dbReference>
<feature type="transmembrane region" description="Helical" evidence="7">
    <location>
        <begin position="106"/>
        <end position="126"/>
    </location>
</feature>
<evidence type="ECO:0000313" key="10">
    <source>
        <dbReference type="Proteomes" id="UP000016943"/>
    </source>
</evidence>